<reference evidence="2" key="1">
    <citation type="submission" date="2023-03" db="EMBL/GenBank/DDBJ databases">
        <title>Massive genome expansion in bonnet fungi (Mycena s.s.) driven by repeated elements and novel gene families across ecological guilds.</title>
        <authorList>
            <consortium name="Lawrence Berkeley National Laboratory"/>
            <person name="Harder C.B."/>
            <person name="Miyauchi S."/>
            <person name="Viragh M."/>
            <person name="Kuo A."/>
            <person name="Thoen E."/>
            <person name="Andreopoulos B."/>
            <person name="Lu D."/>
            <person name="Skrede I."/>
            <person name="Drula E."/>
            <person name="Henrissat B."/>
            <person name="Morin E."/>
            <person name="Kohler A."/>
            <person name="Barry K."/>
            <person name="LaButti K."/>
            <person name="Morin E."/>
            <person name="Salamov A."/>
            <person name="Lipzen A."/>
            <person name="Mereny Z."/>
            <person name="Hegedus B."/>
            <person name="Baldrian P."/>
            <person name="Stursova M."/>
            <person name="Weitz H."/>
            <person name="Taylor A."/>
            <person name="Grigoriev I.V."/>
            <person name="Nagy L.G."/>
            <person name="Martin F."/>
            <person name="Kauserud H."/>
        </authorList>
    </citation>
    <scope>NUCLEOTIDE SEQUENCE</scope>
    <source>
        <strain evidence="2">CBHHK188m</strain>
    </source>
</reference>
<evidence type="ECO:0000256" key="1">
    <source>
        <dbReference type="SAM" id="MobiDB-lite"/>
    </source>
</evidence>
<sequence>MVLKPHTFRGPEFAPCAARAAGAEPVLMLLKSMYDSDTSVTLSSRAFQLPWSQQQSPRESKQERTVSISTESVRQRVSSREYAPQSCLSQSYHGRVHRDTSHSAPVPASELNSPPARQLRDKRTVLALSPAHGDAPYIPQAAARVNIPSPRGWSRLEPSARASSSYPASSARCADRARALLVPMSTHRVEFLRDLRERTQRKSGEMLHIRHTVRESLEAWVSARTPELRRACVASRTRTRTRMQSADKPVSARVEAEWACVIPAA</sequence>
<proteinExistence type="predicted"/>
<evidence type="ECO:0000313" key="2">
    <source>
        <dbReference type="EMBL" id="KAJ7721668.1"/>
    </source>
</evidence>
<comment type="caution">
    <text evidence="2">The sequence shown here is derived from an EMBL/GenBank/DDBJ whole genome shotgun (WGS) entry which is preliminary data.</text>
</comment>
<name>A0AAD7MKS3_9AGAR</name>
<keyword evidence="3" id="KW-1185">Reference proteome</keyword>
<organism evidence="2 3">
    <name type="scientific">Mycena maculata</name>
    <dbReference type="NCBI Taxonomy" id="230809"/>
    <lineage>
        <taxon>Eukaryota</taxon>
        <taxon>Fungi</taxon>
        <taxon>Dikarya</taxon>
        <taxon>Basidiomycota</taxon>
        <taxon>Agaricomycotina</taxon>
        <taxon>Agaricomycetes</taxon>
        <taxon>Agaricomycetidae</taxon>
        <taxon>Agaricales</taxon>
        <taxon>Marasmiineae</taxon>
        <taxon>Mycenaceae</taxon>
        <taxon>Mycena</taxon>
    </lineage>
</organism>
<dbReference type="EMBL" id="JARJLG010000266">
    <property type="protein sequence ID" value="KAJ7721668.1"/>
    <property type="molecule type" value="Genomic_DNA"/>
</dbReference>
<dbReference type="AlphaFoldDB" id="A0AAD7MKS3"/>
<accession>A0AAD7MKS3</accession>
<protein>
    <submittedName>
        <fullName evidence="2">Uncharacterized protein</fullName>
    </submittedName>
</protein>
<evidence type="ECO:0000313" key="3">
    <source>
        <dbReference type="Proteomes" id="UP001215280"/>
    </source>
</evidence>
<feature type="region of interest" description="Disordered" evidence="1">
    <location>
        <begin position="49"/>
        <end position="116"/>
    </location>
</feature>
<gene>
    <name evidence="2" type="ORF">DFH07DRAFT_972220</name>
</gene>
<dbReference type="Proteomes" id="UP001215280">
    <property type="component" value="Unassembled WGS sequence"/>
</dbReference>
<feature type="compositionally biased region" description="Polar residues" evidence="1">
    <location>
        <begin position="65"/>
        <end position="76"/>
    </location>
</feature>